<protein>
    <submittedName>
        <fullName evidence="2">MvaI/BcnI restriction endonuclease family protein</fullName>
    </submittedName>
</protein>
<dbReference type="Proteomes" id="UP000199113">
    <property type="component" value="Unassembled WGS sequence"/>
</dbReference>
<dbReference type="STRING" id="748909.SAMN05192575_101542"/>
<dbReference type="Pfam" id="PF15515">
    <property type="entry name" value="MvaI_BcnI"/>
    <property type="match status" value="1"/>
</dbReference>
<organism evidence="2 3">
    <name type="scientific">Nocardioides alpinus</name>
    <dbReference type="NCBI Taxonomy" id="748909"/>
    <lineage>
        <taxon>Bacteria</taxon>
        <taxon>Bacillati</taxon>
        <taxon>Actinomycetota</taxon>
        <taxon>Actinomycetes</taxon>
        <taxon>Propionibacteriales</taxon>
        <taxon>Nocardioidaceae</taxon>
        <taxon>Nocardioides</taxon>
    </lineage>
</organism>
<keyword evidence="2" id="KW-0540">Nuclease</keyword>
<keyword evidence="2" id="KW-0378">Hydrolase</keyword>
<reference evidence="2" key="1">
    <citation type="submission" date="2016-10" db="EMBL/GenBank/DDBJ databases">
        <authorList>
            <person name="de Groot N.N."/>
        </authorList>
    </citation>
    <scope>NUCLEOTIDE SEQUENCE [LARGE SCALE GENOMIC DNA]</scope>
    <source>
        <strain evidence="2">CGMCC 1.10697</strain>
    </source>
</reference>
<proteinExistence type="predicted"/>
<keyword evidence="2" id="KW-0255">Endonuclease</keyword>
<sequence length="165" mass="18873">MRAADVLNKYGYVGKGAHWRLANTQSATPNSQGMFLRVPDSERVVELVGRRLGSHAEVLFRWDLEVLEERLLEKHPKTYWVGAISRRTNVLNEEFHYVKAQFTRDPMVANLGPLIQAGKVVLELSFKRTITGGESNHGFNWRMDAVNRHLLFPPLIVHDLLLEEA</sequence>
<evidence type="ECO:0000259" key="1">
    <source>
        <dbReference type="Pfam" id="PF15515"/>
    </source>
</evidence>
<feature type="domain" description="MvaI/BcnI restriction endonuclease" evidence="1">
    <location>
        <begin position="4"/>
        <end position="152"/>
    </location>
</feature>
<accession>A0A1I0VXE2</accession>
<dbReference type="AlphaFoldDB" id="A0A1I0VXE2"/>
<evidence type="ECO:0000313" key="3">
    <source>
        <dbReference type="Proteomes" id="UP000199113"/>
    </source>
</evidence>
<dbReference type="InterPro" id="IPR029127">
    <property type="entry name" value="MvaI_BcnI"/>
</dbReference>
<gene>
    <name evidence="2" type="ORF">SAMN05192575_101542</name>
</gene>
<dbReference type="EMBL" id="FOKC01000001">
    <property type="protein sequence ID" value="SFA81099.1"/>
    <property type="molecule type" value="Genomic_DNA"/>
</dbReference>
<dbReference type="GO" id="GO:0004519">
    <property type="term" value="F:endonuclease activity"/>
    <property type="evidence" value="ECO:0007669"/>
    <property type="project" value="UniProtKB-KW"/>
</dbReference>
<name>A0A1I0VXE2_9ACTN</name>
<evidence type="ECO:0000313" key="2">
    <source>
        <dbReference type="EMBL" id="SFA81099.1"/>
    </source>
</evidence>